<dbReference type="Proteomes" id="UP000744980">
    <property type="component" value="Unassembled WGS sequence"/>
</dbReference>
<gene>
    <name evidence="2" type="ORF">GFB56_14465</name>
</gene>
<sequence length="106" mass="11582">MADFAVHIDEIRALEEALHRPELRRSRAAVEVLLAEGFVEFGASGTKYHRAEMIDLLSEEDDDPAGDELRATDFSLTRISARGDDTMSTEAGADARAQCCLVDGRG</sequence>
<dbReference type="Gene3D" id="3.10.450.50">
    <property type="match status" value="1"/>
</dbReference>
<accession>A0AAW4FNI7</accession>
<dbReference type="AlphaFoldDB" id="A0AAW4FNI7"/>
<feature type="domain" description="DUF4440" evidence="1">
    <location>
        <begin position="11"/>
        <end position="80"/>
    </location>
</feature>
<dbReference type="EMBL" id="WXFA01000008">
    <property type="protein sequence ID" value="MBM3092015.1"/>
    <property type="molecule type" value="Genomic_DNA"/>
</dbReference>
<dbReference type="Pfam" id="PF14534">
    <property type="entry name" value="DUF4440"/>
    <property type="match status" value="1"/>
</dbReference>
<evidence type="ECO:0000259" key="1">
    <source>
        <dbReference type="Pfam" id="PF14534"/>
    </source>
</evidence>
<comment type="caution">
    <text evidence="2">The sequence shown here is derived from an EMBL/GenBank/DDBJ whole genome shotgun (WGS) entry which is preliminary data.</text>
</comment>
<dbReference type="InterPro" id="IPR027843">
    <property type="entry name" value="DUF4440"/>
</dbReference>
<keyword evidence="3" id="KW-1185">Reference proteome</keyword>
<organism evidence="2 3">
    <name type="scientific">Ensifer canadensis</name>
    <dbReference type="NCBI Taxonomy" id="555315"/>
    <lineage>
        <taxon>Bacteria</taxon>
        <taxon>Pseudomonadati</taxon>
        <taxon>Pseudomonadota</taxon>
        <taxon>Alphaproteobacteria</taxon>
        <taxon>Hyphomicrobiales</taxon>
        <taxon>Rhizobiaceae</taxon>
        <taxon>Sinorhizobium/Ensifer group</taxon>
        <taxon>Ensifer</taxon>
    </lineage>
</organism>
<evidence type="ECO:0000313" key="3">
    <source>
        <dbReference type="Proteomes" id="UP000744980"/>
    </source>
</evidence>
<protein>
    <submittedName>
        <fullName evidence="2">DUF4440 domain-containing protein</fullName>
    </submittedName>
</protein>
<reference evidence="2 3" key="1">
    <citation type="submission" date="2020-01" db="EMBL/GenBank/DDBJ databases">
        <title>Draft genome assembly of Ensifer adhaerens T173.</title>
        <authorList>
            <person name="Craig J.E."/>
            <person name="Stinchcombe J.R."/>
        </authorList>
    </citation>
    <scope>NUCLEOTIDE SEQUENCE [LARGE SCALE GENOMIC DNA]</scope>
    <source>
        <strain evidence="2 3">T173</strain>
    </source>
</reference>
<name>A0AAW4FNI7_9HYPH</name>
<proteinExistence type="predicted"/>
<dbReference type="SUPFAM" id="SSF54427">
    <property type="entry name" value="NTF2-like"/>
    <property type="match status" value="1"/>
</dbReference>
<dbReference type="InterPro" id="IPR032710">
    <property type="entry name" value="NTF2-like_dom_sf"/>
</dbReference>
<dbReference type="RefSeq" id="WP_025427474.1">
    <property type="nucleotide sequence ID" value="NZ_CP083370.1"/>
</dbReference>
<evidence type="ECO:0000313" key="2">
    <source>
        <dbReference type="EMBL" id="MBM3092015.1"/>
    </source>
</evidence>